<feature type="region of interest" description="Disordered" evidence="1">
    <location>
        <begin position="197"/>
        <end position="237"/>
    </location>
</feature>
<keyword evidence="3" id="KW-1185">Reference proteome</keyword>
<comment type="caution">
    <text evidence="2">The sequence shown here is derived from an EMBL/GenBank/DDBJ whole genome shotgun (WGS) entry which is preliminary data.</text>
</comment>
<proteinExistence type="predicted"/>
<sequence length="237" mass="27423">MDTSYIVNPSSKQVMPTRNSDSIVHVVIADKGRNIHNAYVFHGAKLSSRSRLFHDILAQRQAIRICGIYQTNIELVIDHPDTFNLWATVISTETIDIDEQLTTHDDNLERFCRVFPLEKDVMVLYKYTKSDAMRHLLIDMWAYSPQYYIGRMNRKDGYQNFDVTFHRDLSARFAKMKADGEECLGWTRDHIDSQHYRELPEPEEPVESIEVDHHDNANPNTVAHSGASAEVEKVCPR</sequence>
<accession>A0AAD4IDE6</accession>
<reference evidence="2" key="1">
    <citation type="submission" date="2021-07" db="EMBL/GenBank/DDBJ databases">
        <title>Genome Resource of American Ginseng Black Spot Pathogen Alternaria panax.</title>
        <authorList>
            <person name="Qiu C."/>
            <person name="Wang W."/>
            <person name="Liu Z."/>
        </authorList>
    </citation>
    <scope>NUCLEOTIDE SEQUENCE</scope>
    <source>
        <strain evidence="2">BNCC115425</strain>
    </source>
</reference>
<dbReference type="Proteomes" id="UP001199106">
    <property type="component" value="Unassembled WGS sequence"/>
</dbReference>
<organism evidence="2 3">
    <name type="scientific">Alternaria panax</name>
    <dbReference type="NCBI Taxonomy" id="48097"/>
    <lineage>
        <taxon>Eukaryota</taxon>
        <taxon>Fungi</taxon>
        <taxon>Dikarya</taxon>
        <taxon>Ascomycota</taxon>
        <taxon>Pezizomycotina</taxon>
        <taxon>Dothideomycetes</taxon>
        <taxon>Pleosporomycetidae</taxon>
        <taxon>Pleosporales</taxon>
        <taxon>Pleosporineae</taxon>
        <taxon>Pleosporaceae</taxon>
        <taxon>Alternaria</taxon>
        <taxon>Alternaria sect. Panax</taxon>
    </lineage>
</organism>
<dbReference type="AlphaFoldDB" id="A0AAD4IDE6"/>
<protein>
    <submittedName>
        <fullName evidence="2">Uncharacterized protein</fullName>
    </submittedName>
</protein>
<evidence type="ECO:0000313" key="2">
    <source>
        <dbReference type="EMBL" id="KAG9192376.1"/>
    </source>
</evidence>
<name>A0AAD4IDE6_9PLEO</name>
<dbReference type="EMBL" id="JAANER010000003">
    <property type="protein sequence ID" value="KAG9192376.1"/>
    <property type="molecule type" value="Genomic_DNA"/>
</dbReference>
<gene>
    <name evidence="2" type="ORF">G6011_11110</name>
</gene>
<evidence type="ECO:0000256" key="1">
    <source>
        <dbReference type="SAM" id="MobiDB-lite"/>
    </source>
</evidence>
<evidence type="ECO:0000313" key="3">
    <source>
        <dbReference type="Proteomes" id="UP001199106"/>
    </source>
</evidence>